<keyword evidence="11" id="KW-0282">Flagellum</keyword>
<comment type="caution">
    <text evidence="11">The sequence shown here is derived from an EMBL/GenBank/DDBJ whole genome shotgun (WGS) entry which is preliminary data.</text>
</comment>
<name>A0AA42R3Z5_ENTCL</name>
<dbReference type="Proteomes" id="UP001161707">
    <property type="component" value="Unassembled WGS sequence"/>
</dbReference>
<evidence type="ECO:0000256" key="2">
    <source>
        <dbReference type="ARBA" id="ARBA00009772"/>
    </source>
</evidence>
<keyword evidence="11" id="KW-0969">Cilium</keyword>
<dbReference type="NCBIfam" id="TIGR01400">
    <property type="entry name" value="fliR"/>
    <property type="match status" value="1"/>
</dbReference>
<feature type="transmembrane region" description="Helical" evidence="10">
    <location>
        <begin position="47"/>
        <end position="69"/>
    </location>
</feature>
<dbReference type="GO" id="GO:0044780">
    <property type="term" value="P:bacterial-type flagellum assembly"/>
    <property type="evidence" value="ECO:0007669"/>
    <property type="project" value="UniProtKB-UniRule"/>
</dbReference>
<dbReference type="InterPro" id="IPR002010">
    <property type="entry name" value="T3SS_IM_R"/>
</dbReference>
<evidence type="ECO:0000256" key="8">
    <source>
        <dbReference type="ARBA" id="ARBA00023143"/>
    </source>
</evidence>
<evidence type="ECO:0000256" key="10">
    <source>
        <dbReference type="RuleBase" id="RU362071"/>
    </source>
</evidence>
<feature type="transmembrane region" description="Helical" evidence="10">
    <location>
        <begin position="211"/>
        <end position="233"/>
    </location>
</feature>
<keyword evidence="4 10" id="KW-1003">Cell membrane</keyword>
<proteinExistence type="inferred from homology"/>
<comment type="function">
    <text evidence="1 10">Role in flagellar biosynthesis.</text>
</comment>
<evidence type="ECO:0000256" key="1">
    <source>
        <dbReference type="ARBA" id="ARBA00002578"/>
    </source>
</evidence>
<dbReference type="InterPro" id="IPR006303">
    <property type="entry name" value="FliR"/>
</dbReference>
<comment type="subcellular location">
    <subcellularLocation>
        <location evidence="10">Cell membrane</location>
        <topology evidence="10">Multi-pass membrane protein</topology>
    </subcellularLocation>
    <subcellularLocation>
        <location evidence="10">Bacterial flagellum basal body</location>
    </subcellularLocation>
</comment>
<sequence length="259" mass="27835">MAFGLPLDQLYGLVSHYFFIMVRIAALLHVAPVFGEKAVSARLRAGLALLIAILIGGTLPDAQVGLYSWEGVWVLAKQVIIGAAMGLTLQLLFAAVRMAGEIIGMQMGLSFATFFDPGAGNSPVISRFLNLLVTLLFLAFNGHLWLLALLADTFQTLPIDATPLHAGGFMYLVTHAGMIFSQGLMLGLPVIALLLCINFILGLLNRLTPQLSIFVIGFPLTLTFGMLALFLIAETLAPFFERLMATGFDILAGLIQALV</sequence>
<keyword evidence="7 10" id="KW-0472">Membrane</keyword>
<dbReference type="PANTHER" id="PTHR30065">
    <property type="entry name" value="FLAGELLAR BIOSYNTHETIC PROTEIN FLIR"/>
    <property type="match status" value="1"/>
</dbReference>
<dbReference type="RefSeq" id="WP_261659115.1">
    <property type="nucleotide sequence ID" value="NZ_CP104836.1"/>
</dbReference>
<dbReference type="GO" id="GO:0006605">
    <property type="term" value="P:protein targeting"/>
    <property type="evidence" value="ECO:0007669"/>
    <property type="project" value="UniProtKB-UniRule"/>
</dbReference>
<evidence type="ECO:0000256" key="3">
    <source>
        <dbReference type="ARBA" id="ARBA00021717"/>
    </source>
</evidence>
<evidence type="ECO:0000256" key="7">
    <source>
        <dbReference type="ARBA" id="ARBA00023136"/>
    </source>
</evidence>
<feature type="transmembrane region" description="Helical" evidence="10">
    <location>
        <begin position="75"/>
        <end position="96"/>
    </location>
</feature>
<evidence type="ECO:0000256" key="5">
    <source>
        <dbReference type="ARBA" id="ARBA00022692"/>
    </source>
</evidence>
<keyword evidence="5 10" id="KW-0812">Transmembrane</keyword>
<dbReference type="GO" id="GO:0009425">
    <property type="term" value="C:bacterial-type flagellum basal body"/>
    <property type="evidence" value="ECO:0007669"/>
    <property type="project" value="UniProtKB-SubCell"/>
</dbReference>
<protein>
    <recommendedName>
        <fullName evidence="3 9">Flagellar biosynthetic protein FliR</fullName>
    </recommendedName>
</protein>
<feature type="transmembrane region" description="Helical" evidence="10">
    <location>
        <begin position="16"/>
        <end position="35"/>
    </location>
</feature>
<feature type="transmembrane region" description="Helical" evidence="10">
    <location>
        <begin position="128"/>
        <end position="151"/>
    </location>
</feature>
<feature type="transmembrane region" description="Helical" evidence="10">
    <location>
        <begin position="171"/>
        <end position="204"/>
    </location>
</feature>
<dbReference type="AlphaFoldDB" id="A0AA42R3Z5"/>
<evidence type="ECO:0000256" key="4">
    <source>
        <dbReference type="ARBA" id="ARBA00022475"/>
    </source>
</evidence>
<comment type="similarity">
    <text evidence="2 10">Belongs to the FliR/MopE/SpaR family.</text>
</comment>
<organism evidence="11 12">
    <name type="scientific">Enterobacter cloacae</name>
    <dbReference type="NCBI Taxonomy" id="550"/>
    <lineage>
        <taxon>Bacteria</taxon>
        <taxon>Pseudomonadati</taxon>
        <taxon>Pseudomonadota</taxon>
        <taxon>Gammaproteobacteria</taxon>
        <taxon>Enterobacterales</taxon>
        <taxon>Enterobacteriaceae</taxon>
        <taxon>Enterobacter</taxon>
        <taxon>Enterobacter cloacae complex</taxon>
    </lineage>
</organism>
<dbReference type="PRINTS" id="PR00953">
    <property type="entry name" value="TYPE3IMRPROT"/>
</dbReference>
<keyword evidence="8 10" id="KW-0975">Bacterial flagellum</keyword>
<keyword evidence="11" id="KW-0966">Cell projection</keyword>
<evidence type="ECO:0000313" key="11">
    <source>
        <dbReference type="EMBL" id="MDH1482553.1"/>
    </source>
</evidence>
<accession>A0AA42R3Z5</accession>
<dbReference type="PANTHER" id="PTHR30065:SF8">
    <property type="entry name" value="FLAGELLAR BIOSYNTHETIC PROTEIN FLIR"/>
    <property type="match status" value="1"/>
</dbReference>
<keyword evidence="6 10" id="KW-1133">Transmembrane helix</keyword>
<dbReference type="EMBL" id="JAOCIY010000122">
    <property type="protein sequence ID" value="MDH1482553.1"/>
    <property type="molecule type" value="Genomic_DNA"/>
</dbReference>
<evidence type="ECO:0000256" key="6">
    <source>
        <dbReference type="ARBA" id="ARBA00022989"/>
    </source>
</evidence>
<dbReference type="Pfam" id="PF01311">
    <property type="entry name" value="Bac_export_1"/>
    <property type="match status" value="1"/>
</dbReference>
<evidence type="ECO:0000256" key="9">
    <source>
        <dbReference type="NCBIfam" id="TIGR01400"/>
    </source>
</evidence>
<gene>
    <name evidence="11" type="primary">fliR</name>
    <name evidence="11" type="ORF">N5E88_24155</name>
</gene>
<dbReference type="GO" id="GO:0005886">
    <property type="term" value="C:plasma membrane"/>
    <property type="evidence" value="ECO:0007669"/>
    <property type="project" value="UniProtKB-SubCell"/>
</dbReference>
<evidence type="ECO:0000313" key="12">
    <source>
        <dbReference type="Proteomes" id="UP001161707"/>
    </source>
</evidence>
<reference evidence="11" key="1">
    <citation type="submission" date="2022-09" db="EMBL/GenBank/DDBJ databases">
        <title>Intensive care unit water sources are persistently colonized with multi-drug resistant bacteria and are the site of extensive horizontal gene transfer of antibiotic resistance genes.</title>
        <authorList>
            <person name="Diorio-Toth L."/>
        </authorList>
    </citation>
    <scope>NUCLEOTIDE SEQUENCE</scope>
    <source>
        <strain evidence="11">GD03711</strain>
    </source>
</reference>